<accession>A0A6A1W1B7</accession>
<proteinExistence type="predicted"/>
<evidence type="ECO:0000313" key="3">
    <source>
        <dbReference type="Proteomes" id="UP000516437"/>
    </source>
</evidence>
<reference evidence="2 3" key="2">
    <citation type="journal article" date="2019" name="Plant Biotechnol. J.">
        <title>The red bayberry genome and genetic basis of sex determination.</title>
        <authorList>
            <person name="Jia H.M."/>
            <person name="Jia H.J."/>
            <person name="Cai Q.L."/>
            <person name="Wang Y."/>
            <person name="Zhao H.B."/>
            <person name="Yang W.F."/>
            <person name="Wang G.Y."/>
            <person name="Li Y.H."/>
            <person name="Zhan D.L."/>
            <person name="Shen Y.T."/>
            <person name="Niu Q.F."/>
            <person name="Chang L."/>
            <person name="Qiu J."/>
            <person name="Zhao L."/>
            <person name="Xie H.B."/>
            <person name="Fu W.Y."/>
            <person name="Jin J."/>
            <person name="Li X.W."/>
            <person name="Jiao Y."/>
            <person name="Zhou C.C."/>
            <person name="Tu T."/>
            <person name="Chai C.Y."/>
            <person name="Gao J.L."/>
            <person name="Fan L.J."/>
            <person name="van de Weg E."/>
            <person name="Wang J.Y."/>
            <person name="Gao Z.S."/>
        </authorList>
    </citation>
    <scope>NUCLEOTIDE SEQUENCE [LARGE SCALE GENOMIC DNA]</scope>
    <source>
        <tissue evidence="2">Leaves</tissue>
    </source>
</reference>
<dbReference type="Proteomes" id="UP000516437">
    <property type="component" value="Chromosome 5"/>
</dbReference>
<reference evidence="2" key="1">
    <citation type="submission" date="2018-07" db="EMBL/GenBank/DDBJ databases">
        <authorList>
            <person name="Gao Z.-S."/>
            <person name="Jia H.-M."/>
            <person name="Jia H.-J."/>
            <person name="Cai Q.-L."/>
            <person name="Wang Y."/>
            <person name="Zhao H.-B."/>
        </authorList>
    </citation>
    <scope>NUCLEOTIDE SEQUENCE</scope>
    <source>
        <tissue evidence="2">Leaves</tissue>
    </source>
</reference>
<gene>
    <name evidence="2" type="ORF">CJ030_MR3G018238</name>
    <name evidence="1" type="ORF">CJ030_MR5G018205</name>
</gene>
<keyword evidence="3" id="KW-1185">Reference proteome</keyword>
<dbReference type="EMBL" id="RXIC02000021">
    <property type="protein sequence ID" value="KAB1218885.1"/>
    <property type="molecule type" value="Genomic_DNA"/>
</dbReference>
<reference evidence="2" key="3">
    <citation type="submission" date="2019-09" db="EMBL/GenBank/DDBJ databases">
        <authorList>
            <person name="Gao Z."/>
        </authorList>
    </citation>
    <scope>NUCLEOTIDE SEQUENCE</scope>
    <source>
        <tissue evidence="2">Leaves</tissue>
    </source>
</reference>
<protein>
    <submittedName>
        <fullName evidence="2">Uncharacterized protein</fullName>
    </submittedName>
</protein>
<dbReference type="Proteomes" id="UP000516437">
    <property type="component" value="Chromosome 3"/>
</dbReference>
<dbReference type="AlphaFoldDB" id="A0A6A1W1B7"/>
<evidence type="ECO:0000313" key="1">
    <source>
        <dbReference type="EMBL" id="KAB1212145.1"/>
    </source>
</evidence>
<evidence type="ECO:0000313" key="2">
    <source>
        <dbReference type="EMBL" id="KAB1218885.1"/>
    </source>
</evidence>
<comment type="caution">
    <text evidence="2">The sequence shown here is derived from an EMBL/GenBank/DDBJ whole genome shotgun (WGS) entry which is preliminary data.</text>
</comment>
<dbReference type="EMBL" id="RXIC02000023">
    <property type="protein sequence ID" value="KAB1212145.1"/>
    <property type="molecule type" value="Genomic_DNA"/>
</dbReference>
<organism evidence="2 3">
    <name type="scientific">Morella rubra</name>
    <name type="common">Chinese bayberry</name>
    <dbReference type="NCBI Taxonomy" id="262757"/>
    <lineage>
        <taxon>Eukaryota</taxon>
        <taxon>Viridiplantae</taxon>
        <taxon>Streptophyta</taxon>
        <taxon>Embryophyta</taxon>
        <taxon>Tracheophyta</taxon>
        <taxon>Spermatophyta</taxon>
        <taxon>Magnoliopsida</taxon>
        <taxon>eudicotyledons</taxon>
        <taxon>Gunneridae</taxon>
        <taxon>Pentapetalae</taxon>
        <taxon>rosids</taxon>
        <taxon>fabids</taxon>
        <taxon>Fagales</taxon>
        <taxon>Myricaceae</taxon>
        <taxon>Morella</taxon>
    </lineage>
</organism>
<name>A0A6A1W1B7_9ROSI</name>
<sequence length="220" mass="24814">MVIEFYSALQNVDTYEDGWEVYISGQPIKISPDVFSTYLRIPRQVGAYLALEPVVALSSEEIFKLMTGEDQYLLQSSVSQSALHAFWRMMHLITMRIEAQSTKREDATRFEPTSVQLGPINSGTCRRSMSHGSSSQCPLVAPRRLGGMTRAQQDTQALLEIEHSILQAVEKVVAPIINSLATMEKRLEKIESMQLELKKTNDEGRKEITQRIAEIHSDVV</sequence>